<dbReference type="Proteomes" id="UP001054945">
    <property type="component" value="Unassembled WGS sequence"/>
</dbReference>
<evidence type="ECO:0000313" key="3">
    <source>
        <dbReference type="Proteomes" id="UP001054945"/>
    </source>
</evidence>
<proteinExistence type="predicted"/>
<evidence type="ECO:0000313" key="2">
    <source>
        <dbReference type="EMBL" id="GIY87935.1"/>
    </source>
</evidence>
<dbReference type="EMBL" id="BPLR01016995">
    <property type="protein sequence ID" value="GIY87935.1"/>
    <property type="molecule type" value="Genomic_DNA"/>
</dbReference>
<feature type="compositionally biased region" description="Polar residues" evidence="1">
    <location>
        <begin position="70"/>
        <end position="81"/>
    </location>
</feature>
<comment type="caution">
    <text evidence="2">The sequence shown here is derived from an EMBL/GenBank/DDBJ whole genome shotgun (WGS) entry which is preliminary data.</text>
</comment>
<sequence>MRDQKSFQMAFCPPNINFSPHTTVNPPPFQLAKGGLHPLVHASKFAGKCGRSLKKKQKRPSSENKDSSSHKTSQLFCNINSGAISRKKKKIQHSDKIEDF</sequence>
<feature type="compositionally biased region" description="Basic and acidic residues" evidence="1">
    <location>
        <begin position="60"/>
        <end position="69"/>
    </location>
</feature>
<protein>
    <submittedName>
        <fullName evidence="2">Uncharacterized protein</fullName>
    </submittedName>
</protein>
<evidence type="ECO:0000256" key="1">
    <source>
        <dbReference type="SAM" id="MobiDB-lite"/>
    </source>
</evidence>
<name>A0AAV4X1A3_CAEEX</name>
<reference evidence="2 3" key="1">
    <citation type="submission" date="2021-06" db="EMBL/GenBank/DDBJ databases">
        <title>Caerostris extrusa draft genome.</title>
        <authorList>
            <person name="Kono N."/>
            <person name="Arakawa K."/>
        </authorList>
    </citation>
    <scope>NUCLEOTIDE SEQUENCE [LARGE SCALE GENOMIC DNA]</scope>
</reference>
<gene>
    <name evidence="2" type="ORF">CEXT_144831</name>
</gene>
<accession>A0AAV4X1A3</accession>
<dbReference type="AlphaFoldDB" id="A0AAV4X1A3"/>
<keyword evidence="3" id="KW-1185">Reference proteome</keyword>
<organism evidence="2 3">
    <name type="scientific">Caerostris extrusa</name>
    <name type="common">Bark spider</name>
    <name type="synonym">Caerostris bankana</name>
    <dbReference type="NCBI Taxonomy" id="172846"/>
    <lineage>
        <taxon>Eukaryota</taxon>
        <taxon>Metazoa</taxon>
        <taxon>Ecdysozoa</taxon>
        <taxon>Arthropoda</taxon>
        <taxon>Chelicerata</taxon>
        <taxon>Arachnida</taxon>
        <taxon>Araneae</taxon>
        <taxon>Araneomorphae</taxon>
        <taxon>Entelegynae</taxon>
        <taxon>Araneoidea</taxon>
        <taxon>Araneidae</taxon>
        <taxon>Caerostris</taxon>
    </lineage>
</organism>
<feature type="region of interest" description="Disordered" evidence="1">
    <location>
        <begin position="47"/>
        <end position="81"/>
    </location>
</feature>